<evidence type="ECO:0000259" key="1">
    <source>
        <dbReference type="PROSITE" id="PS51688"/>
    </source>
</evidence>
<sequence length="648" mass="73905">MMAITDNSYTNSYIRITGCLVNYDKELYQVQDDFTNKKYVYWNRENPYKFEFSNKMLDKGNTRFLIIINDNGVHTEYKNYSDIFSITFDGDSVKNIQKEIYALYENDKEFGDRFVAVEKDVDGISQTVGLIQEDTNHMKENISFIEQRADNINLFVKEVTKKFNNSQEAIKLREEVNKTIIKLNEDLGLFSSNIVGYFEDDEITDIEKEQIYTQIELMENDKANVYIQLQKIIDKCQSNNDNVSISAINSSKTALDNAHNNLKSIIDSVVVDSIVTNSERVLVINCFSKYNLRINELKNTLDVIFLKEAGGSVSEEFAGINVKFDEVNLSVKKINSDIGEISSEIKLMNDEILLKVNEGDLSSMIEQRYNSVKIAFNKINSAAVTIDYRGLTVLNGSIACDCLTTPAGHEPIIRLFEDSSASITLDARESNGAVKGSAIRLKYNENYLFINRLGANIFVDGEVRLQVKEDDAFIKCGSARFCFTNDPFSFFPDQSRTDLGQSYNTWRNVYCDTLRCDDVRSTSDSKFKENINYISITKGKIFRRSFLMDTETPFSDFLKNELKVATFNYKNFSEEDGNNQQIGFIANDIKDSKIGSMFIYNYGEEIGLKFSMAGYITVIAAALQEEIIKREELEVKINQIESVLCEGV</sequence>
<gene>
    <name evidence="2" type="ORF">BN1097_610100</name>
</gene>
<organism evidence="2">
    <name type="scientific">Clostridioides difficile</name>
    <name type="common">Peptoclostridium difficile</name>
    <dbReference type="NCBI Taxonomy" id="1496"/>
    <lineage>
        <taxon>Bacteria</taxon>
        <taxon>Bacillati</taxon>
        <taxon>Bacillota</taxon>
        <taxon>Clostridia</taxon>
        <taxon>Peptostreptococcales</taxon>
        <taxon>Peptostreptococcaceae</taxon>
        <taxon>Clostridioides</taxon>
    </lineage>
</organism>
<dbReference type="EMBL" id="LK932400">
    <property type="protein sequence ID" value="CDS87031.1"/>
    <property type="molecule type" value="Genomic_DNA"/>
</dbReference>
<accession>A0A069AFX1</accession>
<feature type="domain" description="Peptidase S74" evidence="1">
    <location>
        <begin position="523"/>
        <end position="637"/>
    </location>
</feature>
<dbReference type="AlphaFoldDB" id="A0A069AFX1"/>
<evidence type="ECO:0000313" key="2">
    <source>
        <dbReference type="EMBL" id="CDS87031.1"/>
    </source>
</evidence>
<dbReference type="PROSITE" id="PS51688">
    <property type="entry name" value="ICA"/>
    <property type="match status" value="1"/>
</dbReference>
<proteinExistence type="predicted"/>
<protein>
    <recommendedName>
        <fullName evidence="1">Peptidase S74 domain-containing protein</fullName>
    </recommendedName>
</protein>
<name>A0A069AFX1_CLODI</name>
<reference evidence="2" key="1">
    <citation type="submission" date="2014-07" db="EMBL/GenBank/DDBJ databases">
        <authorList>
            <person name="Monot Marc"/>
        </authorList>
    </citation>
    <scope>NUCLEOTIDE SEQUENCE</scope>
    <source>
        <strain evidence="2">7032994</strain>
    </source>
</reference>
<dbReference type="InterPro" id="IPR030392">
    <property type="entry name" value="S74_ICA"/>
</dbReference>